<gene>
    <name evidence="2" type="ORF">AVDCRST_MAG84-2958</name>
</gene>
<keyword evidence="1" id="KW-0472">Membrane</keyword>
<dbReference type="EMBL" id="CADCTZ010000559">
    <property type="protein sequence ID" value="CAA9352808.1"/>
    <property type="molecule type" value="Genomic_DNA"/>
</dbReference>
<accession>A0A6J4M8J3</accession>
<keyword evidence="1" id="KW-1133">Transmembrane helix</keyword>
<evidence type="ECO:0000313" key="2">
    <source>
        <dbReference type="EMBL" id="CAA9352808.1"/>
    </source>
</evidence>
<dbReference type="InterPro" id="IPR058286">
    <property type="entry name" value="DUF7980"/>
</dbReference>
<reference evidence="2" key="1">
    <citation type="submission" date="2020-02" db="EMBL/GenBank/DDBJ databases">
        <authorList>
            <person name="Meier V. D."/>
        </authorList>
    </citation>
    <scope>NUCLEOTIDE SEQUENCE</scope>
    <source>
        <strain evidence="2">AVDCRST_MAG84</strain>
    </source>
</reference>
<dbReference type="AlphaFoldDB" id="A0A6J4M8J3"/>
<protein>
    <submittedName>
        <fullName evidence="2">Uncharacterized protein</fullName>
    </submittedName>
</protein>
<feature type="transmembrane region" description="Helical" evidence="1">
    <location>
        <begin position="86"/>
        <end position="106"/>
    </location>
</feature>
<organism evidence="2">
    <name type="scientific">uncultured Microcoleus sp</name>
    <dbReference type="NCBI Taxonomy" id="259945"/>
    <lineage>
        <taxon>Bacteria</taxon>
        <taxon>Bacillati</taxon>
        <taxon>Cyanobacteriota</taxon>
        <taxon>Cyanophyceae</taxon>
        <taxon>Oscillatoriophycideae</taxon>
        <taxon>Oscillatoriales</taxon>
        <taxon>Microcoleaceae</taxon>
        <taxon>Microcoleus</taxon>
        <taxon>environmental samples</taxon>
    </lineage>
</organism>
<evidence type="ECO:0000256" key="1">
    <source>
        <dbReference type="SAM" id="Phobius"/>
    </source>
</evidence>
<sequence>MENAKKVIEEYQLAGQLTQQLPEAKGFNEVWLKKIRGGLLLAIGYLLSPLCWWNDIFFNLPIAYAFGYIFSWLSPDLLFPCTIVGYWLSNIAGILLMQLGTLDVLADKPKEKNLKKELLTGLVSSTVFTVVIVALIHFNVLDTPDFFAGKESVKLSSALPVTLVTSR</sequence>
<name>A0A6J4M8J3_9CYAN</name>
<feature type="transmembrane region" description="Helical" evidence="1">
    <location>
        <begin position="118"/>
        <end position="138"/>
    </location>
</feature>
<keyword evidence="1" id="KW-0812">Transmembrane</keyword>
<dbReference type="Pfam" id="PF25937">
    <property type="entry name" value="DUF7980"/>
    <property type="match status" value="1"/>
</dbReference>
<proteinExistence type="predicted"/>